<dbReference type="AlphaFoldDB" id="A0A4C1Y9M2"/>
<dbReference type="EMBL" id="BGZK01001153">
    <property type="protein sequence ID" value="GBP72696.1"/>
    <property type="molecule type" value="Genomic_DNA"/>
</dbReference>
<keyword evidence="2" id="KW-1185">Reference proteome</keyword>
<gene>
    <name evidence="1" type="ORF">EVAR_52174_1</name>
</gene>
<name>A0A4C1Y9M2_EUMVA</name>
<reference evidence="1 2" key="1">
    <citation type="journal article" date="2019" name="Commun. Biol.">
        <title>The bagworm genome reveals a unique fibroin gene that provides high tensile strength.</title>
        <authorList>
            <person name="Kono N."/>
            <person name="Nakamura H."/>
            <person name="Ohtoshi R."/>
            <person name="Tomita M."/>
            <person name="Numata K."/>
            <person name="Arakawa K."/>
        </authorList>
    </citation>
    <scope>NUCLEOTIDE SEQUENCE [LARGE SCALE GENOMIC DNA]</scope>
</reference>
<comment type="caution">
    <text evidence="1">The sequence shown here is derived from an EMBL/GenBank/DDBJ whole genome shotgun (WGS) entry which is preliminary data.</text>
</comment>
<evidence type="ECO:0000313" key="1">
    <source>
        <dbReference type="EMBL" id="GBP72696.1"/>
    </source>
</evidence>
<sequence length="147" mass="17350">MRLGLRFNSRYPRSVEGFMVSSRRPRRAPASAAFSRRRLIKRLYASPGELQKFSYSRAVKRTKKYNRQKHCKSPENIHVGPETLVLVLKRWLLVFLRSEQNNFCSEKRSIKSEMLTDYRCEIPSDKMKTLVLKTKAPLQLKLLFFPI</sequence>
<dbReference type="Proteomes" id="UP000299102">
    <property type="component" value="Unassembled WGS sequence"/>
</dbReference>
<accession>A0A4C1Y9M2</accession>
<proteinExistence type="predicted"/>
<evidence type="ECO:0000313" key="2">
    <source>
        <dbReference type="Proteomes" id="UP000299102"/>
    </source>
</evidence>
<organism evidence="1 2">
    <name type="scientific">Eumeta variegata</name>
    <name type="common">Bagworm moth</name>
    <name type="synonym">Eumeta japonica</name>
    <dbReference type="NCBI Taxonomy" id="151549"/>
    <lineage>
        <taxon>Eukaryota</taxon>
        <taxon>Metazoa</taxon>
        <taxon>Ecdysozoa</taxon>
        <taxon>Arthropoda</taxon>
        <taxon>Hexapoda</taxon>
        <taxon>Insecta</taxon>
        <taxon>Pterygota</taxon>
        <taxon>Neoptera</taxon>
        <taxon>Endopterygota</taxon>
        <taxon>Lepidoptera</taxon>
        <taxon>Glossata</taxon>
        <taxon>Ditrysia</taxon>
        <taxon>Tineoidea</taxon>
        <taxon>Psychidae</taxon>
        <taxon>Oiketicinae</taxon>
        <taxon>Eumeta</taxon>
    </lineage>
</organism>
<protein>
    <submittedName>
        <fullName evidence="1">Uncharacterized protein</fullName>
    </submittedName>
</protein>